<comment type="catalytic activity">
    <reaction evidence="4">
        <text>D-serine = pyruvate + NH4(+)</text>
        <dbReference type="Rhea" id="RHEA:13977"/>
        <dbReference type="ChEBI" id="CHEBI:15361"/>
        <dbReference type="ChEBI" id="CHEBI:28938"/>
        <dbReference type="ChEBI" id="CHEBI:35247"/>
        <dbReference type="EC" id="4.3.1.18"/>
    </reaction>
</comment>
<keyword evidence="2 4" id="KW-0663">Pyridoxal phosphate</keyword>
<keyword evidence="7" id="KW-1185">Reference proteome</keyword>
<evidence type="ECO:0000256" key="4">
    <source>
        <dbReference type="HAMAP-Rule" id="MF_01030"/>
    </source>
</evidence>
<keyword evidence="3 4" id="KW-0456">Lyase</keyword>
<dbReference type="PANTHER" id="PTHR48078:SF9">
    <property type="entry name" value="D-SERINE DEHYDRATASE"/>
    <property type="match status" value="1"/>
</dbReference>
<evidence type="ECO:0000256" key="3">
    <source>
        <dbReference type="ARBA" id="ARBA00023239"/>
    </source>
</evidence>
<comment type="cofactor">
    <cofactor evidence="1 4">
        <name>pyridoxal 5'-phosphate</name>
        <dbReference type="ChEBI" id="CHEBI:597326"/>
    </cofactor>
</comment>
<dbReference type="GO" id="GO:0036088">
    <property type="term" value="P:D-serine catabolic process"/>
    <property type="evidence" value="ECO:0007669"/>
    <property type="project" value="TreeGrafter"/>
</dbReference>
<dbReference type="EC" id="4.3.1.18" evidence="4"/>
<dbReference type="Proteomes" id="UP001431656">
    <property type="component" value="Chromosome"/>
</dbReference>
<dbReference type="InterPro" id="IPR050147">
    <property type="entry name" value="Ser/Thr_Dehydratase"/>
</dbReference>
<comment type="similarity">
    <text evidence="4">Belongs to the serine/threonine dehydratase family. DsdA subfamily.</text>
</comment>
<feature type="modified residue" description="N6-(pyridoxal phosphate)lysine" evidence="4">
    <location>
        <position position="119"/>
    </location>
</feature>
<evidence type="ECO:0000259" key="5">
    <source>
        <dbReference type="Pfam" id="PF00291"/>
    </source>
</evidence>
<protein>
    <recommendedName>
        <fullName evidence="4">Probable D-serine dehydratase</fullName>
        <ecNumber evidence="4">4.3.1.18</ecNumber>
    </recommendedName>
    <alternativeName>
        <fullName evidence="4">D-serine deaminase</fullName>
        <shortName evidence="4">DSD</shortName>
    </alternativeName>
</protein>
<gene>
    <name evidence="4 6" type="primary">dsdA</name>
    <name evidence="6" type="ORF">brsh051_21070</name>
</gene>
<name>A0AAN0K8T8_9ACTN</name>
<reference evidence="6" key="1">
    <citation type="journal article" date="2024" name="Int. J. Syst. Evol. Microbiol.">
        <title>Brooklawnia propionicigenes sp. nov., a facultatively anaerobic, propionate-producing bacterium isolated from a methanogenic reactor treating waste from cattle farms.</title>
        <authorList>
            <person name="Akita Y."/>
            <person name="Ueki A."/>
            <person name="Tonouchi A."/>
            <person name="Sugawara Y."/>
            <person name="Honma S."/>
            <person name="Kaku N."/>
            <person name="Ueki K."/>
        </authorList>
    </citation>
    <scope>NUCLEOTIDE SEQUENCE</scope>
    <source>
        <strain evidence="6">SH051</strain>
    </source>
</reference>
<dbReference type="InterPro" id="IPR011780">
    <property type="entry name" value="D_Ser_am_lyase"/>
</dbReference>
<dbReference type="Pfam" id="PF00291">
    <property type="entry name" value="PALP"/>
    <property type="match status" value="1"/>
</dbReference>
<dbReference type="GO" id="GO:0016836">
    <property type="term" value="F:hydro-lyase activity"/>
    <property type="evidence" value="ECO:0007669"/>
    <property type="project" value="UniProtKB-UniRule"/>
</dbReference>
<accession>A0AAN0K8T8</accession>
<dbReference type="Gene3D" id="3.40.50.1100">
    <property type="match status" value="2"/>
</dbReference>
<dbReference type="AlphaFoldDB" id="A0AAN0K8T8"/>
<dbReference type="EMBL" id="AP028056">
    <property type="protein sequence ID" value="BEH02826.1"/>
    <property type="molecule type" value="Genomic_DNA"/>
</dbReference>
<evidence type="ECO:0000256" key="2">
    <source>
        <dbReference type="ARBA" id="ARBA00022898"/>
    </source>
</evidence>
<feature type="domain" description="Tryptophan synthase beta chain-like PALP" evidence="5">
    <location>
        <begin position="76"/>
        <end position="406"/>
    </location>
</feature>
<proteinExistence type="inferred from homology"/>
<sequence length="446" mass="47557">MIMGKSLSDWLADCPPLDDVVRLRETTWFNPALLPAAEGLAAVGLTAVDIDDAADRLKRFAPYLAEVFAQTRPSAGIIESPLVAISGMQQALGHRYGFTLPGQQFAKLDSVLPISGSIKARGGIYEVLAHAESLAVESGLLTPGADYRALNSPQAREFFSHHTIAVGSTGNLGLSIGIMAAQLGFRVTVHMSADARQWKKDLLRSHGVNVIEYDADYSMAVAAGRQQALDDPLTYFIDDENSARLFLGYAVAARRLAGQLQALEVQVDADHPLFVYLPCGVGGGPGGVAFGLKTLFGDDVHCVFAEPTHSSSMLLGMVTGAHERVSVADFGIDNVTAADGLAVGRPSGFVGRRMQHLIDGCYTVSDDELFRLIWLLHEAEGLDVEPSAAAGLPGPWRLLSDPHYREEHDLDSARLAQATHIAWATGGGMVPAPEMASYLDRGAALG</sequence>
<dbReference type="RefSeq" id="WP_286268544.1">
    <property type="nucleotide sequence ID" value="NZ_AP028056.1"/>
</dbReference>
<organism evidence="6 7">
    <name type="scientific">Brooklawnia propionicigenes</name>
    <dbReference type="NCBI Taxonomy" id="3041175"/>
    <lineage>
        <taxon>Bacteria</taxon>
        <taxon>Bacillati</taxon>
        <taxon>Actinomycetota</taxon>
        <taxon>Actinomycetes</taxon>
        <taxon>Propionibacteriales</taxon>
        <taxon>Propionibacteriaceae</taxon>
        <taxon>Brooklawnia</taxon>
    </lineage>
</organism>
<dbReference type="InterPro" id="IPR001926">
    <property type="entry name" value="TrpB-like_PALP"/>
</dbReference>
<dbReference type="NCBIfam" id="TIGR02035">
    <property type="entry name" value="D_Ser_am_lyase"/>
    <property type="match status" value="1"/>
</dbReference>
<dbReference type="NCBIfam" id="NF002823">
    <property type="entry name" value="PRK02991.1"/>
    <property type="match status" value="1"/>
</dbReference>
<evidence type="ECO:0000256" key="1">
    <source>
        <dbReference type="ARBA" id="ARBA00001933"/>
    </source>
</evidence>
<evidence type="ECO:0000313" key="6">
    <source>
        <dbReference type="EMBL" id="BEH02826.1"/>
    </source>
</evidence>
<dbReference type="InterPro" id="IPR000634">
    <property type="entry name" value="Ser/Thr_deHydtase_PyrdxlP-BS"/>
</dbReference>
<dbReference type="GO" id="GO:0009097">
    <property type="term" value="P:isoleucine biosynthetic process"/>
    <property type="evidence" value="ECO:0007669"/>
    <property type="project" value="TreeGrafter"/>
</dbReference>
<dbReference type="PANTHER" id="PTHR48078">
    <property type="entry name" value="THREONINE DEHYDRATASE, MITOCHONDRIAL-RELATED"/>
    <property type="match status" value="1"/>
</dbReference>
<dbReference type="PROSITE" id="PS00165">
    <property type="entry name" value="DEHYDRATASE_SER_THR"/>
    <property type="match status" value="1"/>
</dbReference>
<dbReference type="GO" id="GO:0030170">
    <property type="term" value="F:pyridoxal phosphate binding"/>
    <property type="evidence" value="ECO:0007669"/>
    <property type="project" value="InterPro"/>
</dbReference>
<dbReference type="KEGG" id="broo:brsh051_21070"/>
<dbReference type="SUPFAM" id="SSF53686">
    <property type="entry name" value="Tryptophan synthase beta subunit-like PLP-dependent enzymes"/>
    <property type="match status" value="1"/>
</dbReference>
<dbReference type="GO" id="GO:0008721">
    <property type="term" value="F:D-serine ammonia-lyase activity"/>
    <property type="evidence" value="ECO:0007669"/>
    <property type="project" value="UniProtKB-EC"/>
</dbReference>
<evidence type="ECO:0000313" key="7">
    <source>
        <dbReference type="Proteomes" id="UP001431656"/>
    </source>
</evidence>
<dbReference type="InterPro" id="IPR036052">
    <property type="entry name" value="TrpB-like_PALP_sf"/>
</dbReference>
<dbReference type="HAMAP" id="MF_01030">
    <property type="entry name" value="D_Ser_dehydrat"/>
    <property type="match status" value="1"/>
</dbReference>